<dbReference type="Gene3D" id="2.40.10.120">
    <property type="match status" value="1"/>
</dbReference>
<dbReference type="InterPro" id="IPR001940">
    <property type="entry name" value="Peptidase_S1C"/>
</dbReference>
<dbReference type="AlphaFoldDB" id="A0AAW8CLE4"/>
<organism evidence="3 4">
    <name type="scientific">Pasteurella atlantica</name>
    <dbReference type="NCBI Taxonomy" id="2827233"/>
    <lineage>
        <taxon>Bacteria</taxon>
        <taxon>Pseudomonadati</taxon>
        <taxon>Pseudomonadota</taxon>
        <taxon>Gammaproteobacteria</taxon>
        <taxon>Pasteurellales</taxon>
        <taxon>Pasteurellaceae</taxon>
        <taxon>Pasteurella</taxon>
    </lineage>
</organism>
<dbReference type="GO" id="GO:0006508">
    <property type="term" value="P:proteolysis"/>
    <property type="evidence" value="ECO:0007669"/>
    <property type="project" value="UniProtKB-KW"/>
</dbReference>
<name>A0AAW8CLE4_9PAST</name>
<accession>A0AAW8CLE4</accession>
<dbReference type="Gene3D" id="3.30.1460.10">
    <property type="match status" value="1"/>
</dbReference>
<dbReference type="SUPFAM" id="SSF50494">
    <property type="entry name" value="Trypsin-like serine proteases"/>
    <property type="match status" value="1"/>
</dbReference>
<dbReference type="Pfam" id="PF13365">
    <property type="entry name" value="Trypsin_2"/>
    <property type="match status" value="1"/>
</dbReference>
<dbReference type="InterPro" id="IPR009003">
    <property type="entry name" value="Peptidase_S1_PA"/>
</dbReference>
<protein>
    <submittedName>
        <fullName evidence="3">Serine protease</fullName>
    </submittedName>
</protein>
<gene>
    <name evidence="3" type="ORF">QJU78_03280</name>
</gene>
<dbReference type="PANTHER" id="PTHR43343">
    <property type="entry name" value="PEPTIDASE S12"/>
    <property type="match status" value="1"/>
</dbReference>
<dbReference type="Proteomes" id="UP001230466">
    <property type="component" value="Unassembled WGS sequence"/>
</dbReference>
<keyword evidence="2" id="KW-0378">Hydrolase</keyword>
<evidence type="ECO:0000256" key="1">
    <source>
        <dbReference type="ARBA" id="ARBA00022670"/>
    </source>
</evidence>
<evidence type="ECO:0000313" key="3">
    <source>
        <dbReference type="EMBL" id="MDP8186805.1"/>
    </source>
</evidence>
<keyword evidence="1 3" id="KW-0645">Protease</keyword>
<dbReference type="EMBL" id="JASAYJ010000005">
    <property type="protein sequence ID" value="MDP8186805.1"/>
    <property type="molecule type" value="Genomic_DNA"/>
</dbReference>
<reference evidence="3" key="1">
    <citation type="journal article" date="2023" name="Front. Microbiol.">
        <title>Phylogeography and host specificity of Pasteurellaceae pathogenic to sea-farmed fish in the north-east Atlantic.</title>
        <authorList>
            <person name="Gulla S."/>
            <person name="Colquhoun D.J."/>
            <person name="Olsen A.B."/>
            <person name="Spilsberg B."/>
            <person name="Lagesen K."/>
            <person name="Aakesson C.P."/>
            <person name="Strom S."/>
            <person name="Manji F."/>
            <person name="Birkbeck T.H."/>
            <person name="Nilsen H.K."/>
        </authorList>
    </citation>
    <scope>NUCLEOTIDE SEQUENCE</scope>
    <source>
        <strain evidence="3">VIB1234</strain>
    </source>
</reference>
<dbReference type="PANTHER" id="PTHR43343:SF3">
    <property type="entry name" value="PROTEASE DO-LIKE 8, CHLOROPLASTIC"/>
    <property type="match status" value="1"/>
</dbReference>
<dbReference type="RefSeq" id="WP_211597461.1">
    <property type="nucleotide sequence ID" value="NZ_JAGRQI010000005.1"/>
</dbReference>
<proteinExistence type="predicted"/>
<evidence type="ECO:0000256" key="2">
    <source>
        <dbReference type="ARBA" id="ARBA00022801"/>
    </source>
</evidence>
<dbReference type="PRINTS" id="PR00834">
    <property type="entry name" value="PROTEASES2C"/>
</dbReference>
<comment type="caution">
    <text evidence="3">The sequence shown here is derived from an EMBL/GenBank/DDBJ whole genome shotgun (WGS) entry which is preliminary data.</text>
</comment>
<sequence length="361" mass="40961">MLKNIEKSVFKIITADGVGSGFKIQGYDFIITNFHVIEGCIEVAVETSTQDKYLGKVVMANPELDIAFVYASELKDEKSCIILDKHIEVQTTQKIYICSFPFGMPFTITEGIVSNPKQLISNRYILQTDAAVNPGNSGGAMVNEDGVLLAVTASKFTNADNVGFGIRHIDLIKELEDYQVDYDIYKVKCHSCDNYISQKISFCDSCGNEIKKSAFEKSDLSSLAIFIEESLKLLDINPVLCREGRDYWSFYQGRALIRIFDSNSDYLIATSPLNELPKSNLKDLLYFINTNQVSPFYLGIKDNKIYLSYRIHLSDMFSSQKENIQNNLKDFILKVDELDDFFHTKFNCNFAIESKNMNTLM</sequence>
<dbReference type="GO" id="GO:0004252">
    <property type="term" value="F:serine-type endopeptidase activity"/>
    <property type="evidence" value="ECO:0007669"/>
    <property type="project" value="InterPro"/>
</dbReference>
<evidence type="ECO:0000313" key="4">
    <source>
        <dbReference type="Proteomes" id="UP001230466"/>
    </source>
</evidence>
<dbReference type="InterPro" id="IPR051201">
    <property type="entry name" value="Chloro_Bact_Ser_Proteases"/>
</dbReference>